<dbReference type="InterPro" id="IPR052714">
    <property type="entry name" value="MFS_Exporter"/>
</dbReference>
<name>A0A9D2MR31_9FIRM</name>
<evidence type="ECO:0000313" key="8">
    <source>
        <dbReference type="EMBL" id="HJB91322.1"/>
    </source>
</evidence>
<proteinExistence type="predicted"/>
<dbReference type="InterPro" id="IPR036259">
    <property type="entry name" value="MFS_trans_sf"/>
</dbReference>
<dbReference type="Proteomes" id="UP000886883">
    <property type="component" value="Unassembled WGS sequence"/>
</dbReference>
<feature type="transmembrane region" description="Helical" evidence="6">
    <location>
        <begin position="365"/>
        <end position="386"/>
    </location>
</feature>
<evidence type="ECO:0000256" key="1">
    <source>
        <dbReference type="ARBA" id="ARBA00004651"/>
    </source>
</evidence>
<evidence type="ECO:0000256" key="4">
    <source>
        <dbReference type="ARBA" id="ARBA00022989"/>
    </source>
</evidence>
<keyword evidence="5 6" id="KW-0472">Membrane</keyword>
<dbReference type="AlphaFoldDB" id="A0A9D2MR31"/>
<accession>A0A9D2MR31</accession>
<dbReference type="PANTHER" id="PTHR23531:SF1">
    <property type="entry name" value="QUINOLENE RESISTANCE PROTEIN NORA"/>
    <property type="match status" value="1"/>
</dbReference>
<evidence type="ECO:0000313" key="9">
    <source>
        <dbReference type="Proteomes" id="UP000886883"/>
    </source>
</evidence>
<evidence type="ECO:0000256" key="3">
    <source>
        <dbReference type="ARBA" id="ARBA00022692"/>
    </source>
</evidence>
<feature type="transmembrane region" description="Helical" evidence="6">
    <location>
        <begin position="77"/>
        <end position="96"/>
    </location>
</feature>
<feature type="transmembrane region" description="Helical" evidence="6">
    <location>
        <begin position="205"/>
        <end position="233"/>
    </location>
</feature>
<reference evidence="8" key="2">
    <citation type="submission" date="2021-04" db="EMBL/GenBank/DDBJ databases">
        <authorList>
            <person name="Gilroy R."/>
        </authorList>
    </citation>
    <scope>NUCLEOTIDE SEQUENCE</scope>
    <source>
        <strain evidence="8">USAMLcec3-2134</strain>
    </source>
</reference>
<gene>
    <name evidence="8" type="ORF">H9763_07630</name>
</gene>
<feature type="transmembrane region" description="Helical" evidence="6">
    <location>
        <begin position="36"/>
        <end position="56"/>
    </location>
</feature>
<dbReference type="InterPro" id="IPR020846">
    <property type="entry name" value="MFS_dom"/>
</dbReference>
<feature type="domain" description="Major facilitator superfamily (MFS) profile" evidence="7">
    <location>
        <begin position="11"/>
        <end position="389"/>
    </location>
</feature>
<evidence type="ECO:0000256" key="2">
    <source>
        <dbReference type="ARBA" id="ARBA00022448"/>
    </source>
</evidence>
<dbReference type="PANTHER" id="PTHR23531">
    <property type="entry name" value="QUINOLENE RESISTANCE PROTEIN NORA"/>
    <property type="match status" value="1"/>
</dbReference>
<dbReference type="PROSITE" id="PS50850">
    <property type="entry name" value="MFS"/>
    <property type="match status" value="1"/>
</dbReference>
<feature type="transmembrane region" description="Helical" evidence="6">
    <location>
        <begin position="102"/>
        <end position="123"/>
    </location>
</feature>
<reference evidence="8" key="1">
    <citation type="journal article" date="2021" name="PeerJ">
        <title>Extensive microbial diversity within the chicken gut microbiome revealed by metagenomics and culture.</title>
        <authorList>
            <person name="Gilroy R."/>
            <person name="Ravi A."/>
            <person name="Getino M."/>
            <person name="Pursley I."/>
            <person name="Horton D.L."/>
            <person name="Alikhan N.F."/>
            <person name="Baker D."/>
            <person name="Gharbi K."/>
            <person name="Hall N."/>
            <person name="Watson M."/>
            <person name="Adriaenssens E.M."/>
            <person name="Foster-Nyarko E."/>
            <person name="Jarju S."/>
            <person name="Secka A."/>
            <person name="Antonio M."/>
            <person name="Oren A."/>
            <person name="Chaudhuri R.R."/>
            <person name="La Ragione R."/>
            <person name="Hildebrand F."/>
            <person name="Pallen M.J."/>
        </authorList>
    </citation>
    <scope>NUCLEOTIDE SEQUENCE</scope>
    <source>
        <strain evidence="8">USAMLcec3-2134</strain>
    </source>
</reference>
<dbReference type="Pfam" id="PF07690">
    <property type="entry name" value="MFS_1"/>
    <property type="match status" value="1"/>
</dbReference>
<keyword evidence="2" id="KW-0813">Transport</keyword>
<dbReference type="EMBL" id="DWXE01000026">
    <property type="protein sequence ID" value="HJB91322.1"/>
    <property type="molecule type" value="Genomic_DNA"/>
</dbReference>
<feature type="transmembrane region" description="Helical" evidence="6">
    <location>
        <begin position="135"/>
        <end position="157"/>
    </location>
</feature>
<protein>
    <submittedName>
        <fullName evidence="8">MFS transporter</fullName>
    </submittedName>
</protein>
<feature type="transmembrane region" description="Helical" evidence="6">
    <location>
        <begin position="269"/>
        <end position="289"/>
    </location>
</feature>
<evidence type="ECO:0000256" key="5">
    <source>
        <dbReference type="ARBA" id="ARBA00023136"/>
    </source>
</evidence>
<dbReference type="CDD" id="cd17489">
    <property type="entry name" value="MFS_YfcJ_like"/>
    <property type="match status" value="1"/>
</dbReference>
<dbReference type="SUPFAM" id="SSF103473">
    <property type="entry name" value="MFS general substrate transporter"/>
    <property type="match status" value="1"/>
</dbReference>
<comment type="caution">
    <text evidence="8">The sequence shown here is derived from an EMBL/GenBank/DDBJ whole genome shotgun (WGS) entry which is preliminary data.</text>
</comment>
<keyword evidence="4 6" id="KW-1133">Transmembrane helix</keyword>
<evidence type="ECO:0000256" key="6">
    <source>
        <dbReference type="SAM" id="Phobius"/>
    </source>
</evidence>
<feature type="transmembrane region" description="Helical" evidence="6">
    <location>
        <begin position="12"/>
        <end position="30"/>
    </location>
</feature>
<feature type="transmembrane region" description="Helical" evidence="6">
    <location>
        <begin position="163"/>
        <end position="184"/>
    </location>
</feature>
<dbReference type="GO" id="GO:0022857">
    <property type="term" value="F:transmembrane transporter activity"/>
    <property type="evidence" value="ECO:0007669"/>
    <property type="project" value="InterPro"/>
</dbReference>
<evidence type="ECO:0000259" key="7">
    <source>
        <dbReference type="PROSITE" id="PS50850"/>
    </source>
</evidence>
<comment type="subcellular location">
    <subcellularLocation>
        <location evidence="1">Cell membrane</location>
        <topology evidence="1">Multi-pass membrane protein</topology>
    </subcellularLocation>
</comment>
<organism evidence="8 9">
    <name type="scientific">Candidatus Eisenbergiella merdigallinarum</name>
    <dbReference type="NCBI Taxonomy" id="2838552"/>
    <lineage>
        <taxon>Bacteria</taxon>
        <taxon>Bacillati</taxon>
        <taxon>Bacillota</taxon>
        <taxon>Clostridia</taxon>
        <taxon>Lachnospirales</taxon>
        <taxon>Lachnospiraceae</taxon>
        <taxon>Eisenbergiella</taxon>
    </lineage>
</organism>
<feature type="transmembrane region" description="Helical" evidence="6">
    <location>
        <begin position="239"/>
        <end position="257"/>
    </location>
</feature>
<dbReference type="GO" id="GO:0005886">
    <property type="term" value="C:plasma membrane"/>
    <property type="evidence" value="ECO:0007669"/>
    <property type="project" value="UniProtKB-SubCell"/>
</dbReference>
<dbReference type="InterPro" id="IPR011701">
    <property type="entry name" value="MFS"/>
</dbReference>
<dbReference type="Gene3D" id="1.20.1250.20">
    <property type="entry name" value="MFS general substrate transporter like domains"/>
    <property type="match status" value="1"/>
</dbReference>
<sequence length="399" mass="42406">MSENRTLWNRHYLMVLTINFLNAFSFYMISNILSSYLVEIGIGIALAGFVVGLFSITSLFCRPFSGLMSDRVNNVTLLKWSNILLGTGILGFAVTTDLSLLILFRIINGIGFAIGGTVQISLASKYIPPSRMGEGIGYLGLGMVVGSAVAPGIGLAISDLMGMKPAFVLAAALAAIAFLILCGFREEGCGKSLPKQKGKIRPGDLITPKALPFTVMAGSYSLINGIIASYLVLYAQELGIGQISAYFTVCAAVLFLMRPVSGKLMDKKGIRLPVIPGMILTASSMFLLGRISTLPLILLTGIIRSLGQGAAQPSLQAGCIQKVGLEQSGVATSTYYLGGDICQGLGPMAGGLIVGQLAGLAGYRVLFDLCGIIMLCALIFFCFYTGEKRWRKTNSSWRG</sequence>
<keyword evidence="3 6" id="KW-0812">Transmembrane</keyword>